<dbReference type="EMBL" id="CM000881">
    <property type="protein sequence ID" value="PNT71552.1"/>
    <property type="molecule type" value="Genomic_DNA"/>
</dbReference>
<dbReference type="OrthoDB" id="685425at2759"/>
<protein>
    <recommendedName>
        <fullName evidence="3">Transposase (putative) gypsy type domain-containing protein</fullName>
    </recommendedName>
</protein>
<dbReference type="PANTHER" id="PTHR33026">
    <property type="entry name" value="OS06G0360600 PROTEIN"/>
    <property type="match status" value="1"/>
</dbReference>
<feature type="domain" description="Transposase (putative) gypsy type" evidence="3">
    <location>
        <begin position="6"/>
        <end position="73"/>
    </location>
</feature>
<gene>
    <name evidence="4" type="ORF">BRADI_2g31113v3</name>
</gene>
<evidence type="ECO:0000259" key="3">
    <source>
        <dbReference type="Pfam" id="PF04195"/>
    </source>
</evidence>
<reference evidence="4 5" key="1">
    <citation type="journal article" date="2010" name="Nature">
        <title>Genome sequencing and analysis of the model grass Brachypodium distachyon.</title>
        <authorList>
            <consortium name="International Brachypodium Initiative"/>
        </authorList>
    </citation>
    <scope>NUCLEOTIDE SEQUENCE [LARGE SCALE GENOMIC DNA]</scope>
    <source>
        <strain evidence="4 5">Bd21</strain>
    </source>
</reference>
<evidence type="ECO:0000313" key="6">
    <source>
        <dbReference type="Proteomes" id="UP000008810"/>
    </source>
</evidence>
<evidence type="ECO:0000256" key="1">
    <source>
        <dbReference type="SAM" id="Coils"/>
    </source>
</evidence>
<feature type="coiled-coil region" evidence="1">
    <location>
        <begin position="280"/>
        <end position="307"/>
    </location>
</feature>
<dbReference type="Gramene" id="PNT71552">
    <property type="protein sequence ID" value="PNT71552"/>
    <property type="gene ID" value="BRADI_2g31113v3"/>
</dbReference>
<dbReference type="AlphaFoldDB" id="A0A2K2DBB1"/>
<evidence type="ECO:0000313" key="4">
    <source>
        <dbReference type="EMBL" id="PNT71552.1"/>
    </source>
</evidence>
<dbReference type="InterPro" id="IPR007321">
    <property type="entry name" value="Transposase_28"/>
</dbReference>
<feature type="region of interest" description="Disordered" evidence="2">
    <location>
        <begin position="228"/>
        <end position="255"/>
    </location>
</feature>
<reference evidence="5" key="3">
    <citation type="submission" date="2018-08" db="UniProtKB">
        <authorList>
            <consortium name="EnsemblPlants"/>
        </authorList>
    </citation>
    <scope>IDENTIFICATION</scope>
    <source>
        <strain evidence="5">cv. Bd21</strain>
    </source>
</reference>
<evidence type="ECO:0000256" key="2">
    <source>
        <dbReference type="SAM" id="MobiDB-lite"/>
    </source>
</evidence>
<dbReference type="Proteomes" id="UP000008810">
    <property type="component" value="Chromosome 2"/>
</dbReference>
<keyword evidence="1" id="KW-0175">Coiled coil</keyword>
<accession>A0A2K2DBB1</accession>
<dbReference type="EnsemblPlants" id="PNT71552">
    <property type="protein sequence ID" value="PNT71552"/>
    <property type="gene ID" value="BRADI_2g31113v3"/>
</dbReference>
<proteinExistence type="predicted"/>
<organism evidence="4">
    <name type="scientific">Brachypodium distachyon</name>
    <name type="common">Purple false brome</name>
    <name type="synonym">Trachynia distachya</name>
    <dbReference type="NCBI Taxonomy" id="15368"/>
    <lineage>
        <taxon>Eukaryota</taxon>
        <taxon>Viridiplantae</taxon>
        <taxon>Streptophyta</taxon>
        <taxon>Embryophyta</taxon>
        <taxon>Tracheophyta</taxon>
        <taxon>Spermatophyta</taxon>
        <taxon>Magnoliopsida</taxon>
        <taxon>Liliopsida</taxon>
        <taxon>Poales</taxon>
        <taxon>Poaceae</taxon>
        <taxon>BOP clade</taxon>
        <taxon>Pooideae</taxon>
        <taxon>Stipodae</taxon>
        <taxon>Brachypodieae</taxon>
        <taxon>Brachypodium</taxon>
    </lineage>
</organism>
<dbReference type="Pfam" id="PF04195">
    <property type="entry name" value="Transposase_28"/>
    <property type="match status" value="1"/>
</dbReference>
<evidence type="ECO:0000313" key="5">
    <source>
        <dbReference type="EnsemblPlants" id="PNT71552"/>
    </source>
</evidence>
<reference evidence="4" key="2">
    <citation type="submission" date="2017-06" db="EMBL/GenBank/DDBJ databases">
        <title>WGS assembly of Brachypodium distachyon.</title>
        <authorList>
            <consortium name="The International Brachypodium Initiative"/>
            <person name="Lucas S."/>
            <person name="Harmon-Smith M."/>
            <person name="Lail K."/>
            <person name="Tice H."/>
            <person name="Grimwood J."/>
            <person name="Bruce D."/>
            <person name="Barry K."/>
            <person name="Shu S."/>
            <person name="Lindquist E."/>
            <person name="Wang M."/>
            <person name="Pitluck S."/>
            <person name="Vogel J.P."/>
            <person name="Garvin D.F."/>
            <person name="Mockler T.C."/>
            <person name="Schmutz J."/>
            <person name="Rokhsar D."/>
            <person name="Bevan M.W."/>
        </authorList>
    </citation>
    <scope>NUCLEOTIDE SEQUENCE</scope>
    <source>
        <strain evidence="4">Bd21</strain>
    </source>
</reference>
<dbReference type="PANTHER" id="PTHR33026:SF7">
    <property type="entry name" value="OS03G0100275 PROTEIN"/>
    <property type="match status" value="1"/>
</dbReference>
<dbReference type="InParanoid" id="A0A2K2DBB1"/>
<keyword evidence="6" id="KW-1185">Reference proteome</keyword>
<name>A0A2K2DBB1_BRADI</name>
<sequence>MHGERVVHYDFITRGLAFPVHHFLRSLLLAYELQLHNLSPNSFLHIACFVTLCEYFLGINPHMGLWMRMFTIKRQGKDAIGCVDIQTPADAKFFNLRDRESSSRWKSRWFYVMDVPAEGRGFSLLEFSATASVKKTTAWSHKLGGTEGEEAETLLARVLSLMETPQLKVTRIHLIAAFIQRRIQPLQVRAHPMWAYRGVRDPTRISTVEFRSTEVCRRVQLLTDLGESEPCEIDPPVAPYGPDRPWEKEPDNDLSSASLLAKKRGREDNDPPFEETKAYRERLRAELGQCRQELQEAAAEKSRLQQRIDSRTSAEKEQEKIWIERLESATRSVAGERVLDASAELQFKERSRSFNEALENIEVINAEAKGKLRQVTKILTTVIRKTSPDGSVPESLNGLIDFFAASQDPVEEYCQHRSKTDAELFFTLALAHGVEEDILRRVASQSTRSRAGDTVSLGPLMGKGKELAEISLRQPRRSIEEMNLASSGRPEVGDLSLDIFDSLSPL</sequence>